<dbReference type="Proteomes" id="UP000762676">
    <property type="component" value="Unassembled WGS sequence"/>
</dbReference>
<comment type="caution">
    <text evidence="2">The sequence shown here is derived from an EMBL/GenBank/DDBJ whole genome shotgun (WGS) entry which is preliminary data.</text>
</comment>
<feature type="compositionally biased region" description="Low complexity" evidence="1">
    <location>
        <begin position="48"/>
        <end position="69"/>
    </location>
</feature>
<evidence type="ECO:0000313" key="3">
    <source>
        <dbReference type="Proteomes" id="UP000762676"/>
    </source>
</evidence>
<organism evidence="2 3">
    <name type="scientific">Elysia marginata</name>
    <dbReference type="NCBI Taxonomy" id="1093978"/>
    <lineage>
        <taxon>Eukaryota</taxon>
        <taxon>Metazoa</taxon>
        <taxon>Spiralia</taxon>
        <taxon>Lophotrochozoa</taxon>
        <taxon>Mollusca</taxon>
        <taxon>Gastropoda</taxon>
        <taxon>Heterobranchia</taxon>
        <taxon>Euthyneura</taxon>
        <taxon>Panpulmonata</taxon>
        <taxon>Sacoglossa</taxon>
        <taxon>Placobranchoidea</taxon>
        <taxon>Plakobranchidae</taxon>
        <taxon>Elysia</taxon>
    </lineage>
</organism>
<sequence>MCTGAITYLHALDTGRSRRKEGKQTGRKGQGRLRTSRLGRNRWESDKTATSTAATTATATTTTAAAAASGRGPPYLFYSAQQHHGHTDVPLTFANHATTDCQPLSRLKGDRCNHRLNQTKNTP</sequence>
<accession>A0AAV4HZ18</accession>
<reference evidence="2 3" key="1">
    <citation type="journal article" date="2021" name="Elife">
        <title>Chloroplast acquisition without the gene transfer in kleptoplastic sea slugs, Plakobranchus ocellatus.</title>
        <authorList>
            <person name="Maeda T."/>
            <person name="Takahashi S."/>
            <person name="Yoshida T."/>
            <person name="Shimamura S."/>
            <person name="Takaki Y."/>
            <person name="Nagai Y."/>
            <person name="Toyoda A."/>
            <person name="Suzuki Y."/>
            <person name="Arimoto A."/>
            <person name="Ishii H."/>
            <person name="Satoh N."/>
            <person name="Nishiyama T."/>
            <person name="Hasebe M."/>
            <person name="Maruyama T."/>
            <person name="Minagawa J."/>
            <person name="Obokata J."/>
            <person name="Shigenobu S."/>
        </authorList>
    </citation>
    <scope>NUCLEOTIDE SEQUENCE [LARGE SCALE GENOMIC DNA]</scope>
</reference>
<feature type="compositionally biased region" description="Basic residues" evidence="1">
    <location>
        <begin position="17"/>
        <end position="40"/>
    </location>
</feature>
<name>A0AAV4HZ18_9GAST</name>
<proteinExistence type="predicted"/>
<dbReference type="EMBL" id="BMAT01012972">
    <property type="protein sequence ID" value="GFS02960.1"/>
    <property type="molecule type" value="Genomic_DNA"/>
</dbReference>
<evidence type="ECO:0000313" key="2">
    <source>
        <dbReference type="EMBL" id="GFS02960.1"/>
    </source>
</evidence>
<keyword evidence="3" id="KW-1185">Reference proteome</keyword>
<evidence type="ECO:0000256" key="1">
    <source>
        <dbReference type="SAM" id="MobiDB-lite"/>
    </source>
</evidence>
<gene>
    <name evidence="2" type="ORF">ElyMa_006457700</name>
</gene>
<dbReference type="AlphaFoldDB" id="A0AAV4HZ18"/>
<feature type="region of interest" description="Disordered" evidence="1">
    <location>
        <begin position="13"/>
        <end position="70"/>
    </location>
</feature>
<protein>
    <submittedName>
        <fullName evidence="2">Uncharacterized protein</fullName>
    </submittedName>
</protein>